<gene>
    <name evidence="3" type="ORF">AVDCRST_MAG77-4572</name>
</gene>
<reference evidence="3" key="1">
    <citation type="submission" date="2020-02" db="EMBL/GenBank/DDBJ databases">
        <authorList>
            <person name="Meier V. D."/>
        </authorList>
    </citation>
    <scope>NUCLEOTIDE SEQUENCE</scope>
    <source>
        <strain evidence="3">AVDCRST_MAG77</strain>
    </source>
</reference>
<protein>
    <submittedName>
        <fullName evidence="3">Uncharacterized protein</fullName>
    </submittedName>
</protein>
<organism evidence="3">
    <name type="scientific">uncultured Chloroflexota bacterium</name>
    <dbReference type="NCBI Taxonomy" id="166587"/>
    <lineage>
        <taxon>Bacteria</taxon>
        <taxon>Bacillati</taxon>
        <taxon>Chloroflexota</taxon>
        <taxon>environmental samples</taxon>
    </lineage>
</organism>
<name>A0A6J4JWE9_9CHLR</name>
<accession>A0A6J4JWE9</accession>
<evidence type="ECO:0000256" key="1">
    <source>
        <dbReference type="SAM" id="MobiDB-lite"/>
    </source>
</evidence>
<feature type="transmembrane region" description="Helical" evidence="2">
    <location>
        <begin position="94"/>
        <end position="116"/>
    </location>
</feature>
<dbReference type="EMBL" id="CADCTC010000239">
    <property type="protein sequence ID" value="CAA9289114.1"/>
    <property type="molecule type" value="Genomic_DNA"/>
</dbReference>
<feature type="transmembrane region" description="Helical" evidence="2">
    <location>
        <begin position="122"/>
        <end position="140"/>
    </location>
</feature>
<keyword evidence="2" id="KW-0472">Membrane</keyword>
<sequence>MVTDSPDTETAPVQPRTTSLNESDFRAADIAAGPLAVTEAAQAVAPGAGATDVPPAPRISPNVRRASGRRALDYSLMRAPSYENIVGGEAPSPFVSLIMLLGLLGLLAAAVATGLGYGSPEWWLFGFLFTIIATTLAAFISRSA</sequence>
<proteinExistence type="predicted"/>
<keyword evidence="2" id="KW-1133">Transmembrane helix</keyword>
<keyword evidence="2" id="KW-0812">Transmembrane</keyword>
<evidence type="ECO:0000256" key="2">
    <source>
        <dbReference type="SAM" id="Phobius"/>
    </source>
</evidence>
<feature type="region of interest" description="Disordered" evidence="1">
    <location>
        <begin position="1"/>
        <end position="24"/>
    </location>
</feature>
<evidence type="ECO:0000313" key="3">
    <source>
        <dbReference type="EMBL" id="CAA9289114.1"/>
    </source>
</evidence>
<dbReference type="AlphaFoldDB" id="A0A6J4JWE9"/>